<dbReference type="SMART" id="SM00439">
    <property type="entry name" value="BAH"/>
    <property type="match status" value="1"/>
</dbReference>
<dbReference type="PROSITE" id="PS51038">
    <property type="entry name" value="BAH"/>
    <property type="match status" value="1"/>
</dbReference>
<accession>A0A7I8W6J5</accession>
<dbReference type="Gene3D" id="2.30.30.490">
    <property type="match status" value="1"/>
</dbReference>
<dbReference type="Gene3D" id="6.10.140.1230">
    <property type="match status" value="1"/>
</dbReference>
<evidence type="ECO:0000313" key="6">
    <source>
        <dbReference type="Proteomes" id="UP000549394"/>
    </source>
</evidence>
<dbReference type="Pfam" id="PF01426">
    <property type="entry name" value="BAH"/>
    <property type="match status" value="1"/>
</dbReference>
<dbReference type="InterPro" id="IPR048924">
    <property type="entry name" value="BAHCC1-like_Tudor"/>
</dbReference>
<keyword evidence="6" id="KW-1185">Reference proteome</keyword>
<feature type="compositionally biased region" description="Basic and acidic residues" evidence="3">
    <location>
        <begin position="758"/>
        <end position="771"/>
    </location>
</feature>
<dbReference type="InterPro" id="IPR052429">
    <property type="entry name" value="BAH_domain_protein"/>
</dbReference>
<dbReference type="InterPro" id="IPR005024">
    <property type="entry name" value="Snf7_fam"/>
</dbReference>
<name>A0A7I8W6J5_9ANNE</name>
<dbReference type="Proteomes" id="UP000549394">
    <property type="component" value="Unassembled WGS sequence"/>
</dbReference>
<feature type="region of interest" description="Disordered" evidence="3">
    <location>
        <begin position="623"/>
        <end position="655"/>
    </location>
</feature>
<feature type="region of interest" description="Disordered" evidence="3">
    <location>
        <begin position="739"/>
        <end position="851"/>
    </location>
</feature>
<feature type="compositionally biased region" description="Low complexity" evidence="3">
    <location>
        <begin position="827"/>
        <end position="838"/>
    </location>
</feature>
<evidence type="ECO:0000259" key="4">
    <source>
        <dbReference type="PROSITE" id="PS51038"/>
    </source>
</evidence>
<feature type="compositionally biased region" description="Basic and acidic residues" evidence="3">
    <location>
        <begin position="705"/>
        <end position="715"/>
    </location>
</feature>
<comment type="caution">
    <text evidence="5">The sequence shown here is derived from an EMBL/GenBank/DDBJ whole genome shotgun (WGS) entry which is preliminary data.</text>
</comment>
<evidence type="ECO:0000256" key="1">
    <source>
        <dbReference type="ARBA" id="ARBA00006190"/>
    </source>
</evidence>
<evidence type="ECO:0000256" key="2">
    <source>
        <dbReference type="SAM" id="Coils"/>
    </source>
</evidence>
<keyword evidence="2" id="KW-0175">Coiled coil</keyword>
<dbReference type="InterPro" id="IPR043151">
    <property type="entry name" value="BAH_sf"/>
</dbReference>
<dbReference type="Pfam" id="PF24912">
    <property type="entry name" value="SH3_TNRC18"/>
    <property type="match status" value="1"/>
</dbReference>
<dbReference type="GO" id="GO:0003682">
    <property type="term" value="F:chromatin binding"/>
    <property type="evidence" value="ECO:0007669"/>
    <property type="project" value="InterPro"/>
</dbReference>
<dbReference type="OrthoDB" id="441172at2759"/>
<dbReference type="PANTHER" id="PTHR12505:SF24">
    <property type="entry name" value="PROTEIN WINGED EYE"/>
    <property type="match status" value="1"/>
</dbReference>
<comment type="similarity">
    <text evidence="1">Belongs to the SNF7 family.</text>
</comment>
<sequence length="1374" mass="153365">MGNLFGKKKEKSRITEQDRAVLQLKQQRDRLHQYQKKIETQIEDDRKCAKQLLADNKKEKAKSLLRKKKFQENLLTKTDGQLENIEQMVQDIEFAQIEEKVLQGLKSGNEALNKMHKLMSLENVEKIMDDTREAVEYQREIDDLLAGGLTSQDEEDVEAELEDILNMAEQNDQSINLPEVPTDKLVNPSKKESNMEGGELNYFDRFRLAAAAAAGTSPVLSADYLAALTQQEIIYNQPNLAAAAALRTQPPISPFPLLPSHFSPTPADPYKSLFENRTTPSSFWPPFVGSTSWHPLVKDAATPSPVPFFPPTTSVTSIYSKDKKVKTTSTFTPPPPPLESSSNDSKIPVGIAIGRQRRAGRSKQDEATNSRQDLYRTAEELETTSSSLSKEREDRKVRAKDRSPTPSVVNKDGSILPPNNNSADAIPLLPPPGFKISTDPINGQLFLVPEKCTAVRQNIVPASFLSTQSTLVISRHVTDSAVNTEAPTYISRSTSPTVTLRSQDAQTQTEELLSPNEDPDILLAARSLFMMARPYKSLDLLADVAERACSPHAQTAVDSRYNGAPVDLVQQLPSTVPQPQSNNKEGSMVEAMEVDCKLRMMEIQKVYKEKMRELNKLTKSEKFKDREPRSFNRPKKRTSTTIKKTACNKPPPAKVEVVDNSTSPIRKFNTSAVGNITLLNKNTTPNKVNDIASPVSALSKKRTPSKAEKKVKPAEFENLTPSEPNNLSVAAITSAALKSKTSKRKLCDDNGELGSEGYVKRRLSEEDRDAVKTPVKSQSQPNIKIPDQIIKPTSNTEDLTKEVKKEATPCSSSSSSSEDSSSDTDSDSSSSSSGTSSSSEEDDEPLSLLVPRCITPKPREVTIKAEELRDGLRVLFFTDGLFYEGRIKEIQAPDVYGVIVDRERGGKPHIMSQEETLHDAIFDIEPGSVRYLPIGRRVCAYWSQQFSCLYPGKIINNDISTKSHVQVEFDDGDSGKIPIDHIRLLPHNWPESKSKPNPLHVLRNRTRRRMSSSEALQEAIRASLSPSLQVNQKVKRTTKTTAESESNFKSDEDEKYDANSRNPNKALSKTAKKENIQTIKEESKDSNANHLPRDLNDSALNRDTNDQKNSAKESNEIKTDIAEDSVKPKSHLTDNAKDSKKDNNCNKTKDNTEGGKTTKDTKATTDSTEPIKVERPPAEDTECSNNGEDGLIKRKRLPSGGFSSRKPKRRQWKWEGRSLKKTAVKGRGRKEFYKSVTRGSETLSIGDCAVFLSPGRPLPYVGRIESLWENCWGTGQMMVKVKWFYHPEETKYAKKIAVLKGALFESKHEDENDVQTISHRCQVLSHSLFATQSEGRTRQNEHENNVFFYGGTYDPITTNISLEKDVINAYNLHI</sequence>
<feature type="region of interest" description="Disordered" evidence="3">
    <location>
        <begin position="323"/>
        <end position="419"/>
    </location>
</feature>
<dbReference type="InterPro" id="IPR056841">
    <property type="entry name" value="TNRC18_BAHCC1-like_SH3"/>
</dbReference>
<feature type="compositionally biased region" description="Basic and acidic residues" evidence="3">
    <location>
        <begin position="1103"/>
        <end position="1178"/>
    </location>
</feature>
<dbReference type="InterPro" id="IPR001025">
    <property type="entry name" value="BAH_dom"/>
</dbReference>
<feature type="compositionally biased region" description="Basic and acidic residues" evidence="3">
    <location>
        <begin position="1046"/>
        <end position="1058"/>
    </location>
</feature>
<feature type="region of interest" description="Disordered" evidence="3">
    <location>
        <begin position="987"/>
        <end position="1017"/>
    </location>
</feature>
<feature type="coiled-coil region" evidence="2">
    <location>
        <begin position="17"/>
        <end position="74"/>
    </location>
</feature>
<feature type="region of interest" description="Disordered" evidence="3">
    <location>
        <begin position="1030"/>
        <end position="1213"/>
    </location>
</feature>
<proteinExistence type="inferred from homology"/>
<feature type="region of interest" description="Disordered" evidence="3">
    <location>
        <begin position="699"/>
        <end position="724"/>
    </location>
</feature>
<feature type="compositionally biased region" description="Basic and acidic residues" evidence="3">
    <location>
        <begin position="362"/>
        <end position="379"/>
    </location>
</feature>
<dbReference type="Pfam" id="PF03357">
    <property type="entry name" value="Snf7"/>
    <property type="match status" value="1"/>
</dbReference>
<feature type="compositionally biased region" description="Basic and acidic residues" evidence="3">
    <location>
        <begin position="798"/>
        <end position="807"/>
    </location>
</feature>
<gene>
    <name evidence="5" type="ORF">DGYR_LOCUS11439</name>
</gene>
<feature type="compositionally biased region" description="Basic and acidic residues" evidence="3">
    <location>
        <begin position="1071"/>
        <end position="1096"/>
    </location>
</feature>
<evidence type="ECO:0000256" key="3">
    <source>
        <dbReference type="SAM" id="MobiDB-lite"/>
    </source>
</evidence>
<organism evidence="5 6">
    <name type="scientific">Dimorphilus gyrociliatus</name>
    <dbReference type="NCBI Taxonomy" id="2664684"/>
    <lineage>
        <taxon>Eukaryota</taxon>
        <taxon>Metazoa</taxon>
        <taxon>Spiralia</taxon>
        <taxon>Lophotrochozoa</taxon>
        <taxon>Annelida</taxon>
        <taxon>Polychaeta</taxon>
        <taxon>Polychaeta incertae sedis</taxon>
        <taxon>Dinophilidae</taxon>
        <taxon>Dimorphilus</taxon>
    </lineage>
</organism>
<evidence type="ECO:0000313" key="5">
    <source>
        <dbReference type="EMBL" id="CAD5123805.1"/>
    </source>
</evidence>
<feature type="domain" description="BAH" evidence="4">
    <location>
        <begin position="1241"/>
        <end position="1364"/>
    </location>
</feature>
<protein>
    <submittedName>
        <fullName evidence="5">DgyrCDS12116</fullName>
    </submittedName>
</protein>
<dbReference type="PANTHER" id="PTHR12505">
    <property type="entry name" value="PHD FINGER TRANSCRIPTION FACTOR"/>
    <property type="match status" value="1"/>
</dbReference>
<dbReference type="Gene3D" id="2.30.30.140">
    <property type="match status" value="1"/>
</dbReference>
<dbReference type="GO" id="GO:0007034">
    <property type="term" value="P:vacuolar transport"/>
    <property type="evidence" value="ECO:0007669"/>
    <property type="project" value="InterPro"/>
</dbReference>
<feature type="compositionally biased region" description="Basic and acidic residues" evidence="3">
    <location>
        <begin position="389"/>
        <end position="403"/>
    </location>
</feature>
<dbReference type="Pfam" id="PF21744">
    <property type="entry name" value="BAHCC1-like_Tudor"/>
    <property type="match status" value="1"/>
</dbReference>
<dbReference type="EMBL" id="CAJFCJ010000019">
    <property type="protein sequence ID" value="CAD5123805.1"/>
    <property type="molecule type" value="Genomic_DNA"/>
</dbReference>
<reference evidence="5 6" key="1">
    <citation type="submission" date="2020-08" db="EMBL/GenBank/DDBJ databases">
        <authorList>
            <person name="Hejnol A."/>
        </authorList>
    </citation>
    <scope>NUCLEOTIDE SEQUENCE [LARGE SCALE GENOMIC DNA]</scope>
</reference>